<organism evidence="1 2">
    <name type="scientific">Leishmania tarentolae</name>
    <name type="common">Sauroleishmania tarentolae</name>
    <dbReference type="NCBI Taxonomy" id="5689"/>
    <lineage>
        <taxon>Eukaryota</taxon>
        <taxon>Discoba</taxon>
        <taxon>Euglenozoa</taxon>
        <taxon>Kinetoplastea</taxon>
        <taxon>Metakinetoplastina</taxon>
        <taxon>Trypanosomatida</taxon>
        <taxon>Trypanosomatidae</taxon>
        <taxon>Leishmaniinae</taxon>
        <taxon>Leishmania</taxon>
        <taxon>lizard Leishmania</taxon>
    </lineage>
</organism>
<dbReference type="OrthoDB" id="272564at2759"/>
<keyword evidence="2" id="KW-1185">Reference proteome</keyword>
<dbReference type="VEuPathDB" id="TriTrypDB:LtaPh_3660200"/>
<reference evidence="1" key="1">
    <citation type="submission" date="2019-11" db="EMBL/GenBank/DDBJ databases">
        <title>Leishmania tarentolae CDS.</title>
        <authorList>
            <person name="Goto Y."/>
            <person name="Yamagishi J."/>
        </authorList>
    </citation>
    <scope>NUCLEOTIDE SEQUENCE [LARGE SCALE GENOMIC DNA]</scope>
    <source>
        <strain evidence="1">Parrot Tar II</strain>
    </source>
</reference>
<evidence type="ECO:0000313" key="1">
    <source>
        <dbReference type="EMBL" id="GET93686.1"/>
    </source>
</evidence>
<gene>
    <name evidence="1" type="ORF">LtaPh_3660200</name>
</gene>
<name>A0A640KVT8_LEITA</name>
<dbReference type="EMBL" id="BLBS01000057">
    <property type="protein sequence ID" value="GET93686.1"/>
    <property type="molecule type" value="Genomic_DNA"/>
</dbReference>
<sequence>MDSVQQSIGPLSPFSWVPEEEAARPGFANVVLHSIAQMDLRFELIVEEFAIPFHHPLHRIYGTHPLLRNPLSPRQLQMLQYGMVVDSEEQLVIVAAPPRCGDSGTCIAASYEQVFARAMDSASEMKSHPLLPEYTFVVYRFPGTVANDEAHSSTVPEALFRLVFRNIASEQEMTEPDSAAVPRYMLVAVLTSSAAYYAELHRGIQYRNEWNANMASVRAWNPPLSAVSTSSSITSPVSKHAMLPETVAREVCATSPLSTLCTSLARVLERFSPEESSVDLEGALCTDVVGADITEAAIGSITRRPCVVQARDPWMYHYTREGPRLQSRIDVIHYTPAVLRAWRDGSMDLTESQVTPLKSPDVWSGSIDPHKSTHPLLSLAWRTAPCSRVLLLPSHREVSTIFADNEVTSFLPKGEVQDEASGKPFGVVYANPAAERLRRWVLQGLVCAEAHGMHAVLLMLDPVDLLAPCVELLYEGNDAENVAGVEDGTGVHRFRTESQLRYRRALFLVCQVCMETVELFVRCSGIVWKVTVAVKEFGGKTPASVDNNYKNATIPLDASKAAFTNVPFTLWCREILEVIRNAAVALESKSALNTLSFLDDDESAVDDEAAVVAATVEAPSGRDVHTNALIAHSDSSKALVPYPEEGVDGALALFSGHSVNAAEPVPLYIAAQAEAAGVKVRDDAMYPVFRILCEAARQQDTLPVSALVDLLLYEWAGCSPKGRRRFPLRLVCPLDSCGVPVTRSRVQRFLLPFLEVMRGTAGMRTESPCDAGTMNYAQFSMVMLAIAKM</sequence>
<dbReference type="AlphaFoldDB" id="A0A640KVT8"/>
<protein>
    <recommendedName>
        <fullName evidence="3">Paraflagellar rod component</fullName>
    </recommendedName>
</protein>
<accession>A0A640KVT8</accession>
<dbReference type="Proteomes" id="UP000419144">
    <property type="component" value="Unassembled WGS sequence"/>
</dbReference>
<proteinExistence type="predicted"/>
<evidence type="ECO:0000313" key="2">
    <source>
        <dbReference type="Proteomes" id="UP000419144"/>
    </source>
</evidence>
<comment type="caution">
    <text evidence="1">The sequence shown here is derived from an EMBL/GenBank/DDBJ whole genome shotgun (WGS) entry which is preliminary data.</text>
</comment>
<evidence type="ECO:0008006" key="3">
    <source>
        <dbReference type="Google" id="ProtNLM"/>
    </source>
</evidence>